<accession>A0ABQ6K9P1</accession>
<evidence type="ECO:0000313" key="3">
    <source>
        <dbReference type="EMBL" id="GMA96652.1"/>
    </source>
</evidence>
<evidence type="ECO:0000313" key="4">
    <source>
        <dbReference type="Proteomes" id="UP001157034"/>
    </source>
</evidence>
<dbReference type="NCBIfam" id="TIGR02607">
    <property type="entry name" value="antidote_HigA"/>
    <property type="match status" value="1"/>
</dbReference>
<name>A0ABQ6K9P1_9MICO</name>
<feature type="domain" description="HTH cro/C1-type" evidence="2">
    <location>
        <begin position="20"/>
        <end position="66"/>
    </location>
</feature>
<dbReference type="InterPro" id="IPR013430">
    <property type="entry name" value="Toxin_antidote_HigA"/>
</dbReference>
<proteinExistence type="predicted"/>
<keyword evidence="4" id="KW-1185">Reference proteome</keyword>
<gene>
    <name evidence="3" type="ORF">GCM10025881_34760</name>
</gene>
<dbReference type="CDD" id="cd00093">
    <property type="entry name" value="HTH_XRE"/>
    <property type="match status" value="1"/>
</dbReference>
<evidence type="ECO:0000256" key="1">
    <source>
        <dbReference type="ARBA" id="ARBA00023125"/>
    </source>
</evidence>
<reference evidence="4" key="1">
    <citation type="journal article" date="2019" name="Int. J. Syst. Evol. Microbiol.">
        <title>The Global Catalogue of Microorganisms (GCM) 10K type strain sequencing project: providing services to taxonomists for standard genome sequencing and annotation.</title>
        <authorList>
            <consortium name="The Broad Institute Genomics Platform"/>
            <consortium name="The Broad Institute Genome Sequencing Center for Infectious Disease"/>
            <person name="Wu L."/>
            <person name="Ma J."/>
        </authorList>
    </citation>
    <scope>NUCLEOTIDE SEQUENCE [LARGE SCALE GENOMIC DNA]</scope>
    <source>
        <strain evidence="4">NBRC 108894</strain>
    </source>
</reference>
<protein>
    <recommendedName>
        <fullName evidence="2">HTH cro/C1-type domain-containing protein</fullName>
    </recommendedName>
</protein>
<dbReference type="Gene3D" id="1.10.260.40">
    <property type="entry name" value="lambda repressor-like DNA-binding domains"/>
    <property type="match status" value="1"/>
</dbReference>
<dbReference type="PANTHER" id="PTHR36924:SF1">
    <property type="entry name" value="ANTITOXIN HIGA-1"/>
    <property type="match status" value="1"/>
</dbReference>
<organism evidence="3 4">
    <name type="scientific">Pseudolysinimonas kribbensis</name>
    <dbReference type="NCBI Taxonomy" id="433641"/>
    <lineage>
        <taxon>Bacteria</taxon>
        <taxon>Bacillati</taxon>
        <taxon>Actinomycetota</taxon>
        <taxon>Actinomycetes</taxon>
        <taxon>Micrococcales</taxon>
        <taxon>Microbacteriaceae</taxon>
        <taxon>Pseudolysinimonas</taxon>
    </lineage>
</organism>
<dbReference type="Pfam" id="PF01381">
    <property type="entry name" value="HTH_3"/>
    <property type="match status" value="1"/>
</dbReference>
<comment type="caution">
    <text evidence="3">The sequence shown here is derived from an EMBL/GenBank/DDBJ whole genome shotgun (WGS) entry which is preliminary data.</text>
</comment>
<dbReference type="PANTHER" id="PTHR36924">
    <property type="entry name" value="ANTITOXIN HIGA-1"/>
    <property type="match status" value="1"/>
</dbReference>
<dbReference type="SUPFAM" id="SSF47413">
    <property type="entry name" value="lambda repressor-like DNA-binding domains"/>
    <property type="match status" value="1"/>
</dbReference>
<dbReference type="EMBL" id="BSVB01000001">
    <property type="protein sequence ID" value="GMA96652.1"/>
    <property type="molecule type" value="Genomic_DNA"/>
</dbReference>
<evidence type="ECO:0000259" key="2">
    <source>
        <dbReference type="PROSITE" id="PS50943"/>
    </source>
</evidence>
<keyword evidence="1" id="KW-0238">DNA-binding</keyword>
<sequence>MMHNPSHPGVILREDVLPDLGVTVTEAAEALGVSRVTLSRVLNGRASVSANLAMRLEAAGISTARFWLDAQTNYDLAHTRRPRKVTRLVAA</sequence>
<dbReference type="InterPro" id="IPR001387">
    <property type="entry name" value="Cro/C1-type_HTH"/>
</dbReference>
<dbReference type="InterPro" id="IPR010982">
    <property type="entry name" value="Lambda_DNA-bd_dom_sf"/>
</dbReference>
<dbReference type="RefSeq" id="WP_284255176.1">
    <property type="nucleotide sequence ID" value="NZ_BAAAQO010000004.1"/>
</dbReference>
<dbReference type="Proteomes" id="UP001157034">
    <property type="component" value="Unassembled WGS sequence"/>
</dbReference>
<dbReference type="PROSITE" id="PS50943">
    <property type="entry name" value="HTH_CROC1"/>
    <property type="match status" value="1"/>
</dbReference>